<sequence>MDKIVDIENLSFFYPDGHQGLKDINLVVYSAENLAVIGPNGAGKSTLLLHLNGILRGNNTIKVFGLPVEEKNLKETRRKVGLVFQDPDDQLFSPTVFDDVAFGPINMGYSELQVKQRVVQALKLVGMDGYEQRSPHHLSVGEKKRIAIATVLSLNPELLVLDEPSSNLDPRSKWSLIEVVKRLPMTRIIAAHDLELIRALCQRTIILDGGIIVADGSTTNIL</sequence>
<dbReference type="FunFam" id="3.40.50.300:FF:000224">
    <property type="entry name" value="Energy-coupling factor transporter ATP-binding protein EcfA"/>
    <property type="match status" value="1"/>
</dbReference>
<evidence type="ECO:0000256" key="8">
    <source>
        <dbReference type="ARBA" id="ARBA00023136"/>
    </source>
</evidence>
<dbReference type="InterPro" id="IPR027417">
    <property type="entry name" value="P-loop_NTPase"/>
</dbReference>
<evidence type="ECO:0000256" key="5">
    <source>
        <dbReference type="ARBA" id="ARBA00022741"/>
    </source>
</evidence>
<keyword evidence="5" id="KW-0547">Nucleotide-binding</keyword>
<evidence type="ECO:0000256" key="7">
    <source>
        <dbReference type="ARBA" id="ARBA00022967"/>
    </source>
</evidence>
<dbReference type="InterPro" id="IPR015856">
    <property type="entry name" value="ABC_transpr_CbiO/EcfA_su"/>
</dbReference>
<dbReference type="GO" id="GO:0043190">
    <property type="term" value="C:ATP-binding cassette (ABC) transporter complex"/>
    <property type="evidence" value="ECO:0007669"/>
    <property type="project" value="TreeGrafter"/>
</dbReference>
<dbReference type="AlphaFoldDB" id="X1IBV9"/>
<keyword evidence="4" id="KW-1003">Cell membrane</keyword>
<evidence type="ECO:0000313" key="10">
    <source>
        <dbReference type="EMBL" id="GAH66765.1"/>
    </source>
</evidence>
<comment type="caution">
    <text evidence="10">The sequence shown here is derived from an EMBL/GenBank/DDBJ whole genome shotgun (WGS) entry which is preliminary data.</text>
</comment>
<keyword evidence="6" id="KW-0067">ATP-binding</keyword>
<dbReference type="Pfam" id="PF00005">
    <property type="entry name" value="ABC_tran"/>
    <property type="match status" value="1"/>
</dbReference>
<name>X1IBV9_9ZZZZ</name>
<dbReference type="EMBL" id="BARU01034714">
    <property type="protein sequence ID" value="GAH66765.1"/>
    <property type="molecule type" value="Genomic_DNA"/>
</dbReference>
<feature type="domain" description="ABC transporter" evidence="9">
    <location>
        <begin position="5"/>
        <end position="222"/>
    </location>
</feature>
<evidence type="ECO:0000256" key="2">
    <source>
        <dbReference type="ARBA" id="ARBA00005417"/>
    </source>
</evidence>
<feature type="non-terminal residue" evidence="10">
    <location>
        <position position="222"/>
    </location>
</feature>
<keyword evidence="3" id="KW-0813">Transport</keyword>
<dbReference type="PANTHER" id="PTHR43553">
    <property type="entry name" value="HEAVY METAL TRANSPORTER"/>
    <property type="match status" value="1"/>
</dbReference>
<evidence type="ECO:0000256" key="1">
    <source>
        <dbReference type="ARBA" id="ARBA00004236"/>
    </source>
</evidence>
<dbReference type="PANTHER" id="PTHR43553:SF24">
    <property type="entry name" value="ENERGY-COUPLING FACTOR TRANSPORTER ATP-BINDING PROTEIN ECFA1"/>
    <property type="match status" value="1"/>
</dbReference>
<reference evidence="10" key="1">
    <citation type="journal article" date="2014" name="Front. Microbiol.">
        <title>High frequency of phylogenetically diverse reductive dehalogenase-homologous genes in deep subseafloor sedimentary metagenomes.</title>
        <authorList>
            <person name="Kawai M."/>
            <person name="Futagami T."/>
            <person name="Toyoda A."/>
            <person name="Takaki Y."/>
            <person name="Nishi S."/>
            <person name="Hori S."/>
            <person name="Arai W."/>
            <person name="Tsubouchi T."/>
            <person name="Morono Y."/>
            <person name="Uchiyama I."/>
            <person name="Ito T."/>
            <person name="Fujiyama A."/>
            <person name="Inagaki F."/>
            <person name="Takami H."/>
        </authorList>
    </citation>
    <scope>NUCLEOTIDE SEQUENCE</scope>
    <source>
        <strain evidence="10">Expedition CK06-06</strain>
    </source>
</reference>
<dbReference type="InterPro" id="IPR050095">
    <property type="entry name" value="ECF_ABC_transporter_ATP-bd"/>
</dbReference>
<dbReference type="SMART" id="SM00382">
    <property type="entry name" value="AAA"/>
    <property type="match status" value="1"/>
</dbReference>
<proteinExistence type="inferred from homology"/>
<dbReference type="PROSITE" id="PS00211">
    <property type="entry name" value="ABC_TRANSPORTER_1"/>
    <property type="match status" value="1"/>
</dbReference>
<dbReference type="InterPro" id="IPR003593">
    <property type="entry name" value="AAA+_ATPase"/>
</dbReference>
<keyword evidence="8" id="KW-0472">Membrane</keyword>
<dbReference type="InterPro" id="IPR003439">
    <property type="entry name" value="ABC_transporter-like_ATP-bd"/>
</dbReference>
<dbReference type="GO" id="GO:0005524">
    <property type="term" value="F:ATP binding"/>
    <property type="evidence" value="ECO:0007669"/>
    <property type="project" value="UniProtKB-KW"/>
</dbReference>
<comment type="similarity">
    <text evidence="2">Belongs to the ABC transporter superfamily.</text>
</comment>
<organism evidence="10">
    <name type="scientific">marine sediment metagenome</name>
    <dbReference type="NCBI Taxonomy" id="412755"/>
    <lineage>
        <taxon>unclassified sequences</taxon>
        <taxon>metagenomes</taxon>
        <taxon>ecological metagenomes</taxon>
    </lineage>
</organism>
<evidence type="ECO:0000256" key="3">
    <source>
        <dbReference type="ARBA" id="ARBA00022448"/>
    </source>
</evidence>
<dbReference type="GO" id="GO:0016887">
    <property type="term" value="F:ATP hydrolysis activity"/>
    <property type="evidence" value="ECO:0007669"/>
    <property type="project" value="InterPro"/>
</dbReference>
<evidence type="ECO:0000259" key="9">
    <source>
        <dbReference type="PROSITE" id="PS50893"/>
    </source>
</evidence>
<dbReference type="Gene3D" id="3.40.50.300">
    <property type="entry name" value="P-loop containing nucleotide triphosphate hydrolases"/>
    <property type="match status" value="1"/>
</dbReference>
<dbReference type="GO" id="GO:0042626">
    <property type="term" value="F:ATPase-coupled transmembrane transporter activity"/>
    <property type="evidence" value="ECO:0007669"/>
    <property type="project" value="TreeGrafter"/>
</dbReference>
<evidence type="ECO:0000256" key="6">
    <source>
        <dbReference type="ARBA" id="ARBA00022840"/>
    </source>
</evidence>
<keyword evidence="7" id="KW-1278">Translocase</keyword>
<dbReference type="SUPFAM" id="SSF52540">
    <property type="entry name" value="P-loop containing nucleoside triphosphate hydrolases"/>
    <property type="match status" value="1"/>
</dbReference>
<evidence type="ECO:0000256" key="4">
    <source>
        <dbReference type="ARBA" id="ARBA00022475"/>
    </source>
</evidence>
<dbReference type="CDD" id="cd03225">
    <property type="entry name" value="ABC_cobalt_CbiO_domain1"/>
    <property type="match status" value="1"/>
</dbReference>
<dbReference type="PROSITE" id="PS50893">
    <property type="entry name" value="ABC_TRANSPORTER_2"/>
    <property type="match status" value="1"/>
</dbReference>
<comment type="subcellular location">
    <subcellularLocation>
        <location evidence="1">Cell membrane</location>
    </subcellularLocation>
</comment>
<dbReference type="InterPro" id="IPR017871">
    <property type="entry name" value="ABC_transporter-like_CS"/>
</dbReference>
<gene>
    <name evidence="10" type="ORF">S03H2_54447</name>
</gene>
<accession>X1IBV9</accession>
<protein>
    <recommendedName>
        <fullName evidence="9">ABC transporter domain-containing protein</fullName>
    </recommendedName>
</protein>